<feature type="region of interest" description="Disordered" evidence="1">
    <location>
        <begin position="75"/>
        <end position="96"/>
    </location>
</feature>
<protein>
    <submittedName>
        <fullName evidence="2">Uncharacterized protein</fullName>
    </submittedName>
</protein>
<evidence type="ECO:0000313" key="3">
    <source>
        <dbReference type="Proteomes" id="UP000184144"/>
    </source>
</evidence>
<dbReference type="AlphaFoldDB" id="A0A1M4TWQ7"/>
<organism evidence="2 3">
    <name type="scientific">Litoreibacter ascidiaceicola</name>
    <dbReference type="NCBI Taxonomy" id="1486859"/>
    <lineage>
        <taxon>Bacteria</taxon>
        <taxon>Pseudomonadati</taxon>
        <taxon>Pseudomonadota</taxon>
        <taxon>Alphaproteobacteria</taxon>
        <taxon>Rhodobacterales</taxon>
        <taxon>Roseobacteraceae</taxon>
        <taxon>Litoreibacter</taxon>
    </lineage>
</organism>
<proteinExistence type="predicted"/>
<evidence type="ECO:0000313" key="2">
    <source>
        <dbReference type="EMBL" id="SHE48878.1"/>
    </source>
</evidence>
<reference evidence="3" key="1">
    <citation type="submission" date="2016-11" db="EMBL/GenBank/DDBJ databases">
        <authorList>
            <person name="Varghese N."/>
            <person name="Submissions S."/>
        </authorList>
    </citation>
    <scope>NUCLEOTIDE SEQUENCE [LARGE SCALE GENOMIC DNA]</scope>
    <source>
        <strain evidence="3">DSM 100566</strain>
    </source>
</reference>
<keyword evidence="3" id="KW-1185">Reference proteome</keyword>
<gene>
    <name evidence="2" type="ORF">SAMN05444273_101568</name>
</gene>
<dbReference type="Proteomes" id="UP000184144">
    <property type="component" value="Unassembled WGS sequence"/>
</dbReference>
<feature type="compositionally biased region" description="Low complexity" evidence="1">
    <location>
        <begin position="80"/>
        <end position="94"/>
    </location>
</feature>
<accession>A0A1M4TWQ7</accession>
<sequence length="181" mass="19818">MTKTQYVGQFSSSCGADDAIATHRVRDTSKIYFFANGTATLREGYISVTRNVCDEGVGISLINDSPYQNRRLRCPRASKHSQPSASSQSSQHAAASKKKKLLSLSQLLLNQHTTNTKTTFAGRAFRIAPQNPTGLTAQPARAAHSIFNSDTRPVTRARATRSHARVSERGMHDIRSKVTPC</sequence>
<evidence type="ECO:0000256" key="1">
    <source>
        <dbReference type="SAM" id="MobiDB-lite"/>
    </source>
</evidence>
<name>A0A1M4TWQ7_9RHOB</name>
<dbReference type="EMBL" id="FQUV01000001">
    <property type="protein sequence ID" value="SHE48878.1"/>
    <property type="molecule type" value="Genomic_DNA"/>
</dbReference>
<dbReference type="STRING" id="1486859.SAMN05444273_101568"/>